<feature type="compositionally biased region" description="Pro residues" evidence="1">
    <location>
        <begin position="115"/>
        <end position="132"/>
    </location>
</feature>
<sequence>MASVASSLLLAPMPKCWRKCAREAGVMCQWSDIPCLCKTANNGLLPKANSCACHSCSEQEFGDDEQASAVLKELSFACQIVRTPLDQGVFEAAYSAATCPSTAEPPHSPPAYGYGPPPPPAPPAPLSAPPSAPVNGYSPPEGPPPRLGPPPPPGPLPPPAQRSPPFFPASRPGHATFCFSDVTCTPFQANLGSFVETRGSQNSTNGSHPATKTGTGAATITGSTTTATGAKNGTRTGTQLTQATGAANRRDVTGSIFALAAALAFGIA</sequence>
<feature type="region of interest" description="Disordered" evidence="1">
    <location>
        <begin position="105"/>
        <end position="169"/>
    </location>
</feature>
<feature type="region of interest" description="Disordered" evidence="1">
    <location>
        <begin position="198"/>
        <end position="237"/>
    </location>
</feature>
<feature type="compositionally biased region" description="Low complexity" evidence="1">
    <location>
        <begin position="210"/>
        <end position="237"/>
    </location>
</feature>
<name>A0A8H3UIY4_VENIN</name>
<organism evidence="2 3">
    <name type="scientific">Venturia inaequalis</name>
    <name type="common">Apple scab fungus</name>
    <dbReference type="NCBI Taxonomy" id="5025"/>
    <lineage>
        <taxon>Eukaryota</taxon>
        <taxon>Fungi</taxon>
        <taxon>Dikarya</taxon>
        <taxon>Ascomycota</taxon>
        <taxon>Pezizomycotina</taxon>
        <taxon>Dothideomycetes</taxon>
        <taxon>Pleosporomycetidae</taxon>
        <taxon>Venturiales</taxon>
        <taxon>Venturiaceae</taxon>
        <taxon>Venturia</taxon>
    </lineage>
</organism>
<protein>
    <submittedName>
        <fullName evidence="2">Uncharacterized protein</fullName>
    </submittedName>
</protein>
<gene>
    <name evidence="2" type="ORF">EG328_005847</name>
</gene>
<comment type="caution">
    <text evidence="2">The sequence shown here is derived from an EMBL/GenBank/DDBJ whole genome shotgun (WGS) entry which is preliminary data.</text>
</comment>
<dbReference type="Proteomes" id="UP000447873">
    <property type="component" value="Unassembled WGS sequence"/>
</dbReference>
<feature type="compositionally biased region" description="Pro residues" evidence="1">
    <location>
        <begin position="140"/>
        <end position="167"/>
    </location>
</feature>
<reference evidence="2 3" key="1">
    <citation type="submission" date="2018-12" db="EMBL/GenBank/DDBJ databases">
        <title>Venturia inaequalis Genome Resource.</title>
        <authorList>
            <person name="Lichtner F.J."/>
        </authorList>
    </citation>
    <scope>NUCLEOTIDE SEQUENCE [LARGE SCALE GENOMIC DNA]</scope>
    <source>
        <strain evidence="2 3">120213</strain>
    </source>
</reference>
<dbReference type="EMBL" id="WNWS01000309">
    <property type="protein sequence ID" value="KAE9971099.1"/>
    <property type="molecule type" value="Genomic_DNA"/>
</dbReference>
<evidence type="ECO:0000313" key="2">
    <source>
        <dbReference type="EMBL" id="KAE9971099.1"/>
    </source>
</evidence>
<evidence type="ECO:0000256" key="1">
    <source>
        <dbReference type="SAM" id="MobiDB-lite"/>
    </source>
</evidence>
<dbReference type="AlphaFoldDB" id="A0A8H3UIY4"/>
<proteinExistence type="predicted"/>
<feature type="compositionally biased region" description="Polar residues" evidence="1">
    <location>
        <begin position="198"/>
        <end position="208"/>
    </location>
</feature>
<evidence type="ECO:0000313" key="3">
    <source>
        <dbReference type="Proteomes" id="UP000447873"/>
    </source>
</evidence>
<accession>A0A8H3UIY4</accession>